<reference evidence="3" key="1">
    <citation type="submission" date="2014-03" db="EMBL/GenBank/DDBJ databases">
        <title>The Genome Sequence of Puccinia striiformis f. sp. tritici PST-78.</title>
        <authorList>
            <consortium name="The Broad Institute Genome Sequencing Platform"/>
            <person name="Cuomo C."/>
            <person name="Hulbert S."/>
            <person name="Chen X."/>
            <person name="Walker B."/>
            <person name="Young S.K."/>
            <person name="Zeng Q."/>
            <person name="Gargeya S."/>
            <person name="Fitzgerald M."/>
            <person name="Haas B."/>
            <person name="Abouelleil A."/>
            <person name="Alvarado L."/>
            <person name="Arachchi H.M."/>
            <person name="Berlin A.M."/>
            <person name="Chapman S.B."/>
            <person name="Goldberg J."/>
            <person name="Griggs A."/>
            <person name="Gujja S."/>
            <person name="Hansen M."/>
            <person name="Howarth C."/>
            <person name="Imamovic A."/>
            <person name="Larimer J."/>
            <person name="McCowan C."/>
            <person name="Montmayeur A."/>
            <person name="Murphy C."/>
            <person name="Neiman D."/>
            <person name="Pearson M."/>
            <person name="Priest M."/>
            <person name="Roberts A."/>
            <person name="Saif S."/>
            <person name="Shea T."/>
            <person name="Sisk P."/>
            <person name="Sykes S."/>
            <person name="Wortman J."/>
            <person name="Nusbaum C."/>
            <person name="Birren B."/>
        </authorList>
    </citation>
    <scope>NUCLEOTIDE SEQUENCE [LARGE SCALE GENOMIC DNA]</scope>
    <source>
        <strain evidence="3">race PST-78</strain>
    </source>
</reference>
<feature type="compositionally biased region" description="Basic and acidic residues" evidence="1">
    <location>
        <begin position="108"/>
        <end position="125"/>
    </location>
</feature>
<feature type="compositionally biased region" description="Basic and acidic residues" evidence="1">
    <location>
        <begin position="144"/>
        <end position="172"/>
    </location>
</feature>
<feature type="compositionally biased region" description="Polar residues" evidence="1">
    <location>
        <begin position="73"/>
        <end position="85"/>
    </location>
</feature>
<evidence type="ECO:0000256" key="1">
    <source>
        <dbReference type="SAM" id="MobiDB-lite"/>
    </source>
</evidence>
<feature type="compositionally biased region" description="Basic and acidic residues" evidence="1">
    <location>
        <begin position="430"/>
        <end position="444"/>
    </location>
</feature>
<feature type="compositionally biased region" description="Acidic residues" evidence="1">
    <location>
        <begin position="287"/>
        <end position="300"/>
    </location>
</feature>
<evidence type="ECO:0000313" key="3">
    <source>
        <dbReference type="Proteomes" id="UP000054564"/>
    </source>
</evidence>
<feature type="compositionally biased region" description="Polar residues" evidence="1">
    <location>
        <begin position="47"/>
        <end position="60"/>
    </location>
</feature>
<accession>A0A0L0URC0</accession>
<feature type="compositionally biased region" description="Polar residues" evidence="1">
    <location>
        <begin position="1037"/>
        <end position="1051"/>
    </location>
</feature>
<feature type="compositionally biased region" description="Acidic residues" evidence="1">
    <location>
        <begin position="660"/>
        <end position="671"/>
    </location>
</feature>
<feature type="region of interest" description="Disordered" evidence="1">
    <location>
        <begin position="871"/>
        <end position="929"/>
    </location>
</feature>
<feature type="region of interest" description="Disordered" evidence="1">
    <location>
        <begin position="764"/>
        <end position="827"/>
    </location>
</feature>
<dbReference type="Proteomes" id="UP000054564">
    <property type="component" value="Unassembled WGS sequence"/>
</dbReference>
<proteinExistence type="predicted"/>
<name>A0A0L0URC0_9BASI</name>
<feature type="compositionally biased region" description="Basic and acidic residues" evidence="1">
    <location>
        <begin position="29"/>
        <end position="40"/>
    </location>
</feature>
<feature type="compositionally biased region" description="Basic residues" evidence="1">
    <location>
        <begin position="178"/>
        <end position="198"/>
    </location>
</feature>
<feature type="region of interest" description="Disordered" evidence="1">
    <location>
        <begin position="1037"/>
        <end position="1072"/>
    </location>
</feature>
<feature type="compositionally biased region" description="Polar residues" evidence="1">
    <location>
        <begin position="1165"/>
        <end position="1182"/>
    </location>
</feature>
<feature type="region of interest" description="Disordered" evidence="1">
    <location>
        <begin position="1164"/>
        <end position="1196"/>
    </location>
</feature>
<feature type="compositionally biased region" description="Polar residues" evidence="1">
    <location>
        <begin position="559"/>
        <end position="573"/>
    </location>
</feature>
<organism evidence="2 3">
    <name type="scientific">Puccinia striiformis f. sp. tritici PST-78</name>
    <dbReference type="NCBI Taxonomy" id="1165861"/>
    <lineage>
        <taxon>Eukaryota</taxon>
        <taxon>Fungi</taxon>
        <taxon>Dikarya</taxon>
        <taxon>Basidiomycota</taxon>
        <taxon>Pucciniomycotina</taxon>
        <taxon>Pucciniomycetes</taxon>
        <taxon>Pucciniales</taxon>
        <taxon>Pucciniaceae</taxon>
        <taxon>Puccinia</taxon>
    </lineage>
</organism>
<dbReference type="EMBL" id="AJIL01000402">
    <property type="protein sequence ID" value="KNE89314.1"/>
    <property type="molecule type" value="Genomic_DNA"/>
</dbReference>
<dbReference type="STRING" id="1165861.A0A0L0URC0"/>
<feature type="region of interest" description="Disordered" evidence="1">
    <location>
        <begin position="652"/>
        <end position="701"/>
    </location>
</feature>
<feature type="region of interest" description="Disordered" evidence="1">
    <location>
        <begin position="545"/>
        <end position="594"/>
    </location>
</feature>
<feature type="region of interest" description="Disordered" evidence="1">
    <location>
        <begin position="28"/>
        <end position="215"/>
    </location>
</feature>
<feature type="compositionally biased region" description="Polar residues" evidence="1">
    <location>
        <begin position="330"/>
        <end position="341"/>
    </location>
</feature>
<evidence type="ECO:0000313" key="2">
    <source>
        <dbReference type="EMBL" id="KNE89314.1"/>
    </source>
</evidence>
<comment type="caution">
    <text evidence="2">The sequence shown here is derived from an EMBL/GenBank/DDBJ whole genome shotgun (WGS) entry which is preliminary data.</text>
</comment>
<feature type="region of interest" description="Disordered" evidence="1">
    <location>
        <begin position="1267"/>
        <end position="1292"/>
    </location>
</feature>
<protein>
    <submittedName>
        <fullName evidence="2">Uncharacterized protein</fullName>
    </submittedName>
</protein>
<sequence>MSGDDNWPPARNLLVGALRSQLTKLGIAFDKKDRRPKLVELYEANKPSPQDSPSGASKQHVSPVRDPDAIDQPENSVEPNKNVGSEKTVEPEKNVQPEQNVEPENDVGLEKNVEPENKVEPKKPGNQDNLIELGKAVEPLGAIDPERPIEPDRSACLERPAETGKPAAERTCEPACRGIKRSTGTKKSSKPPQRKRSNKPASQLTGSAKTSKKVDDTFQVTGRWQSPAKLNIEALKKILIRHNIPFEHKKNEKGKIGRDVLVPLYKQLTERVKSDQMDTIPEREDNADNPTDETLPSDDSNDSRIPATTSLPVGNTALPVGNTALPDSAANIQAPVQSDNPNIPLPSSDADNHAPAQPISSDIIPQGGSRRRKAELIDLDENDSESGEADLRRKRPRMDLAELPPKPPPICARPVWIVKRHLEKENALESNARKEAALESRQDIDLMDSDAPNSESPSRADLKVVPVEANAPKEATLESGQDINVMDSDAPNSESPSRADLEVVPVEDIDLIDWDEPNLESMPRTNTAPSRREIDWIDWDGQDSESIPRSNYGAASVSPPVSTRQVADNQQEVASDCREDTHMDESDGCTSKSLPEVKHGAVSVSELIPATLSTQQQTCSTSRLANKPDELVALSGQDICLVDWDGQNPASIKRRKADSTDLDENDSESGEADLHRKRPRLDLTELPPMTGIGPPKQPPICARPKWIVRRHPEKENARKAQQSQKSEDLAQPEIQLPQHLVHGITHQDNGPISEVNQAEGSIIPSEDKTNNLGPLIDFGSPEQVPTPLHVQTNNGVPQQPEEKTSQCPGVQLSDGLSAGPSHRPALSLEGLSHQHPAVQSNSLPARLVLPLDHPFEPLGLSTPPLNTSILPPLLGAAKNQSPVPDLIRSPTTEESLPQITPAEAQYESSPSPTPPPALPPQMQSSSQMNFSLDEQLERDTLSLREETAPASSNDHSNQPLEEIEIISGRGKRLNHDSEHEDPLSQAKRMRITTVRGPLPMPLNRPKPKRHIIITASDDEEEDDFNFCPEIDSQQVTGTGVNQHVGSPSAAQERSPPATRSAPAQTKSRWSKVPEQMTMGAIREDLNEYKVKWLKRERKPELVKRWKDLAFVQSELDRWRQANPAPSSHVPQNQTAQNQALPVNPELSNAAQQVNRVDDLIRLSPEPQTETNNPQSTSATFDSFRTPLPKRAAGTSSFHATGEWNADVFDAMHHGMDVDTPAPDSTTLSMIHALNSFSLTTREMSGNISSMARNMDNLTNSVLAIQTSVQRGSPRKASRRPTTSADTGADTDADMMYDEPAAAEEPDGPSNEMMSVIRQHVATLFGQAYDGKTFPPPATEEERRQWIITDLDLPNPESDYSADQADLDVAEDTMDLDVAVDTDTATDQGPGHEDASPQALRILRDMMRRAGLVSFRPDLGESFTSPENKFLWNFAVKTFIQLVRSNEYIRFPRALSTKELVHTMISKHVNGHLMKTYRESKLAAQIKAQREHMRRINTCLHKTREWRCDVIMKRPILAPILNLVEACCSDDETEEDEPHETLAINANRTRLIKRYVVKDLPWRHPRVKQIMMELDRLRAEEVGVDSVRIRRRPNNPETSPISAPEGHPIGIYHPDWIRTMSPQKIADLKYTLNLNVSNYLKLLQTL</sequence>
<feature type="compositionally biased region" description="Acidic residues" evidence="1">
    <location>
        <begin position="377"/>
        <end position="388"/>
    </location>
</feature>
<feature type="compositionally biased region" description="Polar residues" evidence="1">
    <location>
        <begin position="889"/>
        <end position="898"/>
    </location>
</feature>
<feature type="region of interest" description="Disordered" evidence="1">
    <location>
        <begin position="270"/>
        <end position="406"/>
    </location>
</feature>
<feature type="compositionally biased region" description="Basic and acidic residues" evidence="1">
    <location>
        <begin position="575"/>
        <end position="585"/>
    </location>
</feature>
<gene>
    <name evidence="2" type="ORF">PSTG_17228</name>
</gene>
<feature type="region of interest" description="Disordered" evidence="1">
    <location>
        <begin position="430"/>
        <end position="498"/>
    </location>
</feature>
<keyword evidence="3" id="KW-1185">Reference proteome</keyword>
<feature type="compositionally biased region" description="Basic and acidic residues" evidence="1">
    <location>
        <begin position="270"/>
        <end position="286"/>
    </location>
</feature>